<dbReference type="Pfam" id="PF01841">
    <property type="entry name" value="Transglut_core"/>
    <property type="match status" value="1"/>
</dbReference>
<evidence type="ECO:0000313" key="11">
    <source>
        <dbReference type="EMBL" id="ABX83902.1"/>
    </source>
</evidence>
<feature type="binding site" evidence="9">
    <location>
        <position position="524"/>
    </location>
    <ligand>
        <name>Ca(2+)</name>
        <dbReference type="ChEBI" id="CHEBI:29108"/>
    </ligand>
</feature>
<dbReference type="SUPFAM" id="SSF49309">
    <property type="entry name" value="Transglutaminase, two C-terminal domains"/>
    <property type="match status" value="2"/>
</dbReference>
<proteinExistence type="evidence at transcript level"/>
<keyword evidence="3 9" id="KW-0479">Metal-binding</keyword>
<dbReference type="PANTHER" id="PTHR11590">
    <property type="entry name" value="PROTEIN-GLUTAMINE GAMMA-GLUTAMYLTRANSFERASE"/>
    <property type="match status" value="1"/>
</dbReference>
<dbReference type="InterPro" id="IPR038765">
    <property type="entry name" value="Papain-like_cys_pep_sf"/>
</dbReference>
<name>B6CGM1_PENVA</name>
<dbReference type="InterPro" id="IPR014756">
    <property type="entry name" value="Ig_E-set"/>
</dbReference>
<evidence type="ECO:0000259" key="10">
    <source>
        <dbReference type="SMART" id="SM00460"/>
    </source>
</evidence>
<evidence type="ECO:0000256" key="4">
    <source>
        <dbReference type="ARBA" id="ARBA00022837"/>
    </source>
</evidence>
<dbReference type="GO" id="GO:0046872">
    <property type="term" value="F:metal ion binding"/>
    <property type="evidence" value="ECO:0007669"/>
    <property type="project" value="UniProtKB-KW"/>
</dbReference>
<dbReference type="EMBL" id="EU164849">
    <property type="protein sequence ID" value="ABX83902.1"/>
    <property type="molecule type" value="mRNA"/>
</dbReference>
<evidence type="ECO:0000256" key="7">
    <source>
        <dbReference type="ARBA" id="ARBA00051843"/>
    </source>
</evidence>
<dbReference type="InterPro" id="IPR036238">
    <property type="entry name" value="Transglutaminase_C_sf"/>
</dbReference>
<feature type="active site" evidence="8">
    <location>
        <position position="330"/>
    </location>
</feature>
<dbReference type="FunFam" id="2.60.40.10:FF:000171">
    <property type="entry name" value="protein-glutamine gamma-glutamyltransferase 6"/>
    <property type="match status" value="1"/>
</dbReference>
<dbReference type="FunFam" id="2.60.40.10:FF:000090">
    <property type="entry name" value="Protein-glutamine gamma-glutamyltransferase 2"/>
    <property type="match status" value="1"/>
</dbReference>
<keyword evidence="4 9" id="KW-0106">Calcium</keyword>
<dbReference type="PROSITE" id="PS00547">
    <property type="entry name" value="TRANSGLUTAMINASES"/>
    <property type="match status" value="1"/>
</dbReference>
<dbReference type="PIRSF" id="PIRSF000459">
    <property type="entry name" value="TGM_EBP42"/>
    <property type="match status" value="1"/>
</dbReference>
<evidence type="ECO:0000256" key="3">
    <source>
        <dbReference type="ARBA" id="ARBA00022723"/>
    </source>
</evidence>
<feature type="active site" evidence="8">
    <location>
        <position position="397"/>
    </location>
</feature>
<keyword evidence="5" id="KW-0012">Acyltransferase</keyword>
<dbReference type="InterPro" id="IPR023608">
    <property type="entry name" value="Transglutaminase_animal"/>
</dbReference>
<sequence>MSFFNTFENFLDNLTDRFRSDLELNRPEDREIEVENERNDTANEVDSLTTAPMVVAVDFQAKPNAVNHFCDKYEIVERQQSAIVLRRGGSFTIEVEFNQELELKKTHSVKLYFNFGQRPSAAKGTQAALQVSGKKLFDKNHEEWDVRVDGQNGKKVTLEIQIPTDAPVGVWNPAVEVSLRKSSDSERHLLRSDTHIYILFNPWNKHDGTYLPDEEKRDEYVLADVGKIWVGNYPYPHGRPWVFGQFDDAVLPASVLLLERSGIAPESRGDPIRVSRAISKMVNSNDDNGVIVGRWDGKYEDGKSPSSWSGSIKIMEEYIRSKRPVRYGQCWVFAGVVNTVCRALGLPSRVVSNFASAHDTNVSLTIDEYVDEKGDEIDSSYRGVTPGGLYDSIWNFHVWNDVWMTRPDLPQGYSGWQVIDATPQETSDGSFQCGPASHEAIRRGQMEFKYDVPFVLAEVNADVVHWQKDDTAQDGFKKLTTNKRSVGRQVLTKKVGPIDNSGYSNADKEDITLEYKPQEGTTAERVTLLTAARRTRAARHAFRLMSQEVDDVEFTVEDLERVPIGEGFTVTLNCKNVSEAKRTVSVVMTSTSMYYTGAPAYPIKRREGEIVLEVGETKSMTMDVTYGDYYEKLVEHAMIKNLAICTVAETSYAWVGDDAMEIQKPDIKIEILSEAVAGQPLALRISFTNPLPITLRRCKLEVDGPGLLRPKTIEIGNVGPNDLMVHEMKVFPKKPKHCTVVVTFNSSQLYNLSGSTQVTINPAE</sequence>
<dbReference type="InterPro" id="IPR013783">
    <property type="entry name" value="Ig-like_fold"/>
</dbReference>
<evidence type="ECO:0000256" key="2">
    <source>
        <dbReference type="ARBA" id="ARBA00022679"/>
    </source>
</evidence>
<evidence type="ECO:0000256" key="8">
    <source>
        <dbReference type="PIRSR" id="PIRSR000459-1"/>
    </source>
</evidence>
<dbReference type="SUPFAM" id="SSF81296">
    <property type="entry name" value="E set domains"/>
    <property type="match status" value="1"/>
</dbReference>
<comment type="catalytic activity">
    <reaction evidence="7">
        <text>L-glutaminyl-[protein] + L-lysyl-[protein] = [protein]-L-lysyl-N(6)-5-L-glutamyl-[protein] + NH4(+)</text>
        <dbReference type="Rhea" id="RHEA:54816"/>
        <dbReference type="Rhea" id="RHEA-COMP:9752"/>
        <dbReference type="Rhea" id="RHEA-COMP:10207"/>
        <dbReference type="Rhea" id="RHEA-COMP:14005"/>
        <dbReference type="ChEBI" id="CHEBI:28938"/>
        <dbReference type="ChEBI" id="CHEBI:29969"/>
        <dbReference type="ChEBI" id="CHEBI:30011"/>
        <dbReference type="ChEBI" id="CHEBI:138370"/>
        <dbReference type="EC" id="2.3.2.13"/>
    </reaction>
</comment>
<dbReference type="FunFam" id="3.90.260.10:FF:000001">
    <property type="entry name" value="Protein-glutamine gamma-glutamyltransferase 2"/>
    <property type="match status" value="1"/>
</dbReference>
<dbReference type="SUPFAM" id="SSF54001">
    <property type="entry name" value="Cysteine proteinases"/>
    <property type="match status" value="1"/>
</dbReference>
<dbReference type="InterPro" id="IPR036985">
    <property type="entry name" value="Transglutaminase-like_sf"/>
</dbReference>
<dbReference type="PANTHER" id="PTHR11590:SF40">
    <property type="entry name" value="HEMOCYTE PROTEIN-GLUTAMINE GAMMA-GLUTAMYLTRANSFERASE-LIKE PROTEIN"/>
    <property type="match status" value="1"/>
</dbReference>
<feature type="active site" evidence="8">
    <location>
        <position position="420"/>
    </location>
</feature>
<dbReference type="AlphaFoldDB" id="B6CGM1"/>
<evidence type="ECO:0000256" key="5">
    <source>
        <dbReference type="ARBA" id="ARBA00023315"/>
    </source>
</evidence>
<dbReference type="Pfam" id="PF00868">
    <property type="entry name" value="Transglut_N"/>
    <property type="match status" value="1"/>
</dbReference>
<dbReference type="Gene3D" id="2.60.40.10">
    <property type="entry name" value="Immunoglobulins"/>
    <property type="match status" value="3"/>
</dbReference>
<reference evidence="11" key="1">
    <citation type="submission" date="2007-09" db="EMBL/GenBank/DDBJ databases">
        <title>Molecular cloning, characterization, and analysis of hemocyte transglutaminase from white shrimp (Litopenaeus vannamei).</title>
        <authorList>
            <person name="Yeh M.-S."/>
            <person name="Cheng W."/>
        </authorList>
    </citation>
    <scope>NUCLEOTIDE SEQUENCE</scope>
</reference>
<evidence type="ECO:0000256" key="9">
    <source>
        <dbReference type="PIRSR" id="PIRSR000459-2"/>
    </source>
</evidence>
<feature type="binding site" evidence="9">
    <location>
        <position position="460"/>
    </location>
    <ligand>
        <name>Ca(2+)</name>
        <dbReference type="ChEBI" id="CHEBI:29108"/>
    </ligand>
</feature>
<dbReference type="OrthoDB" id="437511at2759"/>
<feature type="domain" description="Transglutaminase-like" evidence="10">
    <location>
        <begin position="322"/>
        <end position="423"/>
    </location>
</feature>
<protein>
    <recommendedName>
        <fullName evidence="6">protein-glutamine gamma-glutamyltransferase</fullName>
        <ecNumber evidence="6">2.3.2.13</ecNumber>
    </recommendedName>
</protein>
<dbReference type="InterPro" id="IPR002931">
    <property type="entry name" value="Transglutaminase-like"/>
</dbReference>
<dbReference type="Pfam" id="PF00927">
    <property type="entry name" value="Transglut_C"/>
    <property type="match status" value="2"/>
</dbReference>
<dbReference type="EC" id="2.3.2.13" evidence="6"/>
<accession>B6CGM1</accession>
<feature type="binding site" evidence="9">
    <location>
        <position position="519"/>
    </location>
    <ligand>
        <name>Ca(2+)</name>
        <dbReference type="ChEBI" id="CHEBI:29108"/>
    </ligand>
</feature>
<comment type="cofactor">
    <cofactor evidence="9">
        <name>Ca(2+)</name>
        <dbReference type="ChEBI" id="CHEBI:29108"/>
    </cofactor>
    <text evidence="9">Binds 1 Ca(2+) ion per subunit.</text>
</comment>
<evidence type="ECO:0000256" key="1">
    <source>
        <dbReference type="ARBA" id="ARBA00005968"/>
    </source>
</evidence>
<dbReference type="Gene3D" id="3.90.260.10">
    <property type="entry name" value="Transglutaminase-like"/>
    <property type="match status" value="1"/>
</dbReference>
<dbReference type="SMART" id="SM00460">
    <property type="entry name" value="TGc"/>
    <property type="match status" value="1"/>
</dbReference>
<organism evidence="11">
    <name type="scientific">Penaeus vannamei</name>
    <name type="common">Whiteleg shrimp</name>
    <name type="synonym">Litopenaeus vannamei</name>
    <dbReference type="NCBI Taxonomy" id="6689"/>
    <lineage>
        <taxon>Eukaryota</taxon>
        <taxon>Metazoa</taxon>
        <taxon>Ecdysozoa</taxon>
        <taxon>Arthropoda</taxon>
        <taxon>Crustacea</taxon>
        <taxon>Multicrustacea</taxon>
        <taxon>Malacostraca</taxon>
        <taxon>Eumalacostraca</taxon>
        <taxon>Eucarida</taxon>
        <taxon>Decapoda</taxon>
        <taxon>Dendrobranchiata</taxon>
        <taxon>Penaeoidea</taxon>
        <taxon>Penaeidae</taxon>
        <taxon>Penaeus</taxon>
    </lineage>
</organism>
<dbReference type="InterPro" id="IPR001102">
    <property type="entry name" value="Transglutaminase_N"/>
</dbReference>
<dbReference type="InterPro" id="IPR008958">
    <property type="entry name" value="Transglutaminase_C"/>
</dbReference>
<evidence type="ECO:0000256" key="6">
    <source>
        <dbReference type="ARBA" id="ARBA00024222"/>
    </source>
</evidence>
<dbReference type="InterPro" id="IPR013808">
    <property type="entry name" value="Transglutaminase_AS"/>
</dbReference>
<keyword evidence="2" id="KW-0808">Transferase</keyword>
<dbReference type="InterPro" id="IPR050779">
    <property type="entry name" value="Transglutaminase"/>
</dbReference>
<feature type="binding site" evidence="9">
    <location>
        <position position="462"/>
    </location>
    <ligand>
        <name>Ca(2+)</name>
        <dbReference type="ChEBI" id="CHEBI:29108"/>
    </ligand>
</feature>
<comment type="similarity">
    <text evidence="1">Belongs to the transglutaminase superfamily. Transglutaminase family.</text>
</comment>
<dbReference type="GO" id="GO:0003810">
    <property type="term" value="F:protein-glutamine gamma-glutamyltransferase activity"/>
    <property type="evidence" value="ECO:0007669"/>
    <property type="project" value="UniProtKB-EC"/>
</dbReference>